<dbReference type="PANTHER" id="PTHR46481:SF10">
    <property type="entry name" value="ZINC FINGER BED DOMAIN-CONTAINING PROTEIN 39"/>
    <property type="match status" value="1"/>
</dbReference>
<comment type="subcellular location">
    <subcellularLocation>
        <location evidence="1">Nucleus</location>
    </subcellularLocation>
</comment>
<dbReference type="OrthoDB" id="909873at2759"/>
<evidence type="ECO:0000256" key="1">
    <source>
        <dbReference type="ARBA" id="ARBA00004123"/>
    </source>
</evidence>
<keyword evidence="4" id="KW-0862">Zinc</keyword>
<keyword evidence="2" id="KW-0479">Metal-binding</keyword>
<evidence type="ECO:0000256" key="2">
    <source>
        <dbReference type="ARBA" id="ARBA00022723"/>
    </source>
</evidence>
<dbReference type="Pfam" id="PF05699">
    <property type="entry name" value="Dimer_Tnp_hAT"/>
    <property type="match status" value="1"/>
</dbReference>
<evidence type="ECO:0000313" key="8">
    <source>
        <dbReference type="EMBL" id="CAA0807474.1"/>
    </source>
</evidence>
<dbReference type="GO" id="GO:0005634">
    <property type="term" value="C:nucleus"/>
    <property type="evidence" value="ECO:0007669"/>
    <property type="project" value="UniProtKB-SubCell"/>
</dbReference>
<dbReference type="InterPro" id="IPR012337">
    <property type="entry name" value="RNaseH-like_sf"/>
</dbReference>
<gene>
    <name evidence="8" type="ORF">SHERM_10199</name>
</gene>
<evidence type="ECO:0000256" key="4">
    <source>
        <dbReference type="ARBA" id="ARBA00022833"/>
    </source>
</evidence>
<feature type="non-terminal residue" evidence="8">
    <location>
        <position position="203"/>
    </location>
</feature>
<feature type="compositionally biased region" description="Low complexity" evidence="6">
    <location>
        <begin position="72"/>
        <end position="84"/>
    </location>
</feature>
<evidence type="ECO:0000259" key="7">
    <source>
        <dbReference type="Pfam" id="PF05699"/>
    </source>
</evidence>
<dbReference type="SUPFAM" id="SSF53098">
    <property type="entry name" value="Ribonuclease H-like"/>
    <property type="match status" value="1"/>
</dbReference>
<feature type="region of interest" description="Disordered" evidence="6">
    <location>
        <begin position="72"/>
        <end position="97"/>
    </location>
</feature>
<dbReference type="AlphaFoldDB" id="A0A9N7MIN0"/>
<keyword evidence="9" id="KW-1185">Reference proteome</keyword>
<keyword evidence="3" id="KW-0863">Zinc-finger</keyword>
<organism evidence="8 9">
    <name type="scientific">Striga hermonthica</name>
    <name type="common">Purple witchweed</name>
    <name type="synonym">Buchnera hermonthica</name>
    <dbReference type="NCBI Taxonomy" id="68872"/>
    <lineage>
        <taxon>Eukaryota</taxon>
        <taxon>Viridiplantae</taxon>
        <taxon>Streptophyta</taxon>
        <taxon>Embryophyta</taxon>
        <taxon>Tracheophyta</taxon>
        <taxon>Spermatophyta</taxon>
        <taxon>Magnoliopsida</taxon>
        <taxon>eudicotyledons</taxon>
        <taxon>Gunneridae</taxon>
        <taxon>Pentapetalae</taxon>
        <taxon>asterids</taxon>
        <taxon>lamiids</taxon>
        <taxon>Lamiales</taxon>
        <taxon>Orobanchaceae</taxon>
        <taxon>Buchnereae</taxon>
        <taxon>Striga</taxon>
    </lineage>
</organism>
<feature type="domain" description="HAT C-terminal dimerisation" evidence="7">
    <location>
        <begin position="123"/>
        <end position="196"/>
    </location>
</feature>
<dbReference type="InterPro" id="IPR008906">
    <property type="entry name" value="HATC_C_dom"/>
</dbReference>
<reference evidence="8" key="1">
    <citation type="submission" date="2019-12" db="EMBL/GenBank/DDBJ databases">
        <authorList>
            <person name="Scholes J."/>
        </authorList>
    </citation>
    <scope>NUCLEOTIDE SEQUENCE</scope>
</reference>
<evidence type="ECO:0000313" key="9">
    <source>
        <dbReference type="Proteomes" id="UP001153555"/>
    </source>
</evidence>
<evidence type="ECO:0000256" key="3">
    <source>
        <dbReference type="ARBA" id="ARBA00022771"/>
    </source>
</evidence>
<dbReference type="PANTHER" id="PTHR46481">
    <property type="entry name" value="ZINC FINGER BED DOMAIN-CONTAINING PROTEIN 4"/>
    <property type="match status" value="1"/>
</dbReference>
<sequence length="203" mass="23186">RMKKFEECVKAVGIERGVGLRLDVPTRWNSTYLMLESAIEYKRFDHVKCEKTMLLVKQNLYKLYESYESALGPPSSQGQVSSSQTIPSPLQSRSTLKTHGKRVFDDMLSFKSKSKRIAGKSQLDLYLEEPKLEFGFYDKLDVLGYWKDQEKRFPTLALMARDVLVIPITSVASESAFSIGAHVLTKYRSRILPEKNSSSHLHS</sequence>
<comment type="caution">
    <text evidence="8">The sequence shown here is derived from an EMBL/GenBank/DDBJ whole genome shotgun (WGS) entry which is preliminary data.</text>
</comment>
<proteinExistence type="predicted"/>
<evidence type="ECO:0000256" key="5">
    <source>
        <dbReference type="ARBA" id="ARBA00023242"/>
    </source>
</evidence>
<dbReference type="GO" id="GO:0008270">
    <property type="term" value="F:zinc ion binding"/>
    <property type="evidence" value="ECO:0007669"/>
    <property type="project" value="UniProtKB-KW"/>
</dbReference>
<dbReference type="GO" id="GO:0046983">
    <property type="term" value="F:protein dimerization activity"/>
    <property type="evidence" value="ECO:0007669"/>
    <property type="project" value="InterPro"/>
</dbReference>
<name>A0A9N7MIN0_STRHE</name>
<accession>A0A9N7MIN0</accession>
<dbReference type="Proteomes" id="UP001153555">
    <property type="component" value="Unassembled WGS sequence"/>
</dbReference>
<protein>
    <submittedName>
        <fullName evidence="8">Zinc finger BED domain-containing protein DAYSLEEPER</fullName>
    </submittedName>
</protein>
<keyword evidence="5" id="KW-0539">Nucleus</keyword>
<dbReference type="InterPro" id="IPR052035">
    <property type="entry name" value="ZnF_BED_domain_contain"/>
</dbReference>
<evidence type="ECO:0000256" key="6">
    <source>
        <dbReference type="SAM" id="MobiDB-lite"/>
    </source>
</evidence>
<feature type="compositionally biased region" description="Polar residues" evidence="6">
    <location>
        <begin position="85"/>
        <end position="95"/>
    </location>
</feature>
<dbReference type="EMBL" id="CACSLK010001140">
    <property type="protein sequence ID" value="CAA0807474.1"/>
    <property type="molecule type" value="Genomic_DNA"/>
</dbReference>